<reference evidence="1" key="1">
    <citation type="journal article" date="2014" name="Front. Microbiol.">
        <title>High frequency of phylogenetically diverse reductive dehalogenase-homologous genes in deep subseafloor sedimentary metagenomes.</title>
        <authorList>
            <person name="Kawai M."/>
            <person name="Futagami T."/>
            <person name="Toyoda A."/>
            <person name="Takaki Y."/>
            <person name="Nishi S."/>
            <person name="Hori S."/>
            <person name="Arai W."/>
            <person name="Tsubouchi T."/>
            <person name="Morono Y."/>
            <person name="Uchiyama I."/>
            <person name="Ito T."/>
            <person name="Fujiyama A."/>
            <person name="Inagaki F."/>
            <person name="Takami H."/>
        </authorList>
    </citation>
    <scope>NUCLEOTIDE SEQUENCE</scope>
    <source>
        <strain evidence="1">Expedition CK06-06</strain>
    </source>
</reference>
<dbReference type="AlphaFoldDB" id="X0X5E7"/>
<feature type="non-terminal residue" evidence="1">
    <location>
        <position position="1"/>
    </location>
</feature>
<dbReference type="EMBL" id="BARS01038228">
    <property type="protein sequence ID" value="GAG20221.1"/>
    <property type="molecule type" value="Genomic_DNA"/>
</dbReference>
<protein>
    <submittedName>
        <fullName evidence="1">Uncharacterized protein</fullName>
    </submittedName>
</protein>
<evidence type="ECO:0000313" key="1">
    <source>
        <dbReference type="EMBL" id="GAG20221.1"/>
    </source>
</evidence>
<organism evidence="1">
    <name type="scientific">marine sediment metagenome</name>
    <dbReference type="NCBI Taxonomy" id="412755"/>
    <lineage>
        <taxon>unclassified sequences</taxon>
        <taxon>metagenomes</taxon>
        <taxon>ecological metagenomes</taxon>
    </lineage>
</organism>
<comment type="caution">
    <text evidence="1">The sequence shown here is derived from an EMBL/GenBank/DDBJ whole genome shotgun (WGS) entry which is preliminary data.</text>
</comment>
<proteinExistence type="predicted"/>
<accession>X0X5E7</accession>
<name>X0X5E7_9ZZZZ</name>
<sequence length="129" mass="14653">TANSTFNAKGKNIHLIDKGECAALALCSILKTPSILVIDERTARMLCENPENLRKLLQKKLKTQIKANKNNYKYFKGFKIIRSTELAYIAHKKGLIELKDPKAYEAMLYGLKYKGCSISEQEVQQMSKL</sequence>
<gene>
    <name evidence="1" type="ORF">S01H1_58517</name>
</gene>